<dbReference type="OrthoDB" id="4730718at2"/>
<comment type="caution">
    <text evidence="1">The sequence shown here is derived from an EMBL/GenBank/DDBJ whole genome shotgun (WGS) entry which is preliminary data.</text>
</comment>
<sequence length="137" mass="15519">MTSDFEKKVQLVLSEFLSKNGFKHEQSQDFDGGNETLVVYASPQCKLRFYRTQRDGEVNCQIGAIGAINLDMESSDWLYLSSLLAEGKNLSIEELLANVPEKPKSDEDQLREIGIKLQQNFDDLVKGVANYQFPKKP</sequence>
<dbReference type="EMBL" id="LJZQ01000052">
    <property type="protein sequence ID" value="KPQ26553.1"/>
    <property type="molecule type" value="Genomic_DNA"/>
</dbReference>
<dbReference type="InterPro" id="IPR010916">
    <property type="entry name" value="TonB_box_CS"/>
</dbReference>
<organism evidence="1 2">
    <name type="scientific">Marinobacter excellens HL-55</name>
    <dbReference type="NCBI Taxonomy" id="1305731"/>
    <lineage>
        <taxon>Bacteria</taxon>
        <taxon>Pseudomonadati</taxon>
        <taxon>Pseudomonadota</taxon>
        <taxon>Gammaproteobacteria</taxon>
        <taxon>Pseudomonadales</taxon>
        <taxon>Marinobacteraceae</taxon>
        <taxon>Marinobacter</taxon>
    </lineage>
</organism>
<protein>
    <submittedName>
        <fullName evidence="1">Uncharacterized protein</fullName>
    </submittedName>
</protein>
<evidence type="ECO:0000313" key="1">
    <source>
        <dbReference type="EMBL" id="KPQ26553.1"/>
    </source>
</evidence>
<name>A0A0P7Y881_9GAMM</name>
<reference evidence="1 2" key="1">
    <citation type="submission" date="2015-09" db="EMBL/GenBank/DDBJ databases">
        <title>Identification and resolution of microdiversity through metagenomic sequencing of parallel consortia.</title>
        <authorList>
            <person name="Nelson W.C."/>
            <person name="Romine M.F."/>
            <person name="Lindemann S.R."/>
        </authorList>
    </citation>
    <scope>NUCLEOTIDE SEQUENCE [LARGE SCALE GENOMIC DNA]</scope>
    <source>
        <strain evidence="1">HL-55</strain>
    </source>
</reference>
<gene>
    <name evidence="1" type="ORF">HLUCCX14_17810</name>
</gene>
<dbReference type="Proteomes" id="UP000050416">
    <property type="component" value="Unassembled WGS sequence"/>
</dbReference>
<dbReference type="AlphaFoldDB" id="A0A0P7Y881"/>
<dbReference type="PROSITE" id="PS00430">
    <property type="entry name" value="TONB_DEPENDENT_REC_1"/>
    <property type="match status" value="1"/>
</dbReference>
<evidence type="ECO:0000313" key="2">
    <source>
        <dbReference type="Proteomes" id="UP000050416"/>
    </source>
</evidence>
<dbReference type="STRING" id="1305731.GCA_000934705_02975"/>
<accession>A0A0P7Y881</accession>
<proteinExistence type="predicted"/>
<dbReference type="PATRIC" id="fig|1305731.5.peg.1709"/>